<gene>
    <name evidence="1" type="ORF">LCGC14_2235120</name>
</gene>
<name>A0A0F9G239_9ZZZZ</name>
<dbReference type="EMBL" id="LAZR01030156">
    <property type="protein sequence ID" value="KKL57467.1"/>
    <property type="molecule type" value="Genomic_DNA"/>
</dbReference>
<feature type="non-terminal residue" evidence="1">
    <location>
        <position position="1"/>
    </location>
</feature>
<dbReference type="AlphaFoldDB" id="A0A0F9G239"/>
<reference evidence="1" key="1">
    <citation type="journal article" date="2015" name="Nature">
        <title>Complex archaea that bridge the gap between prokaryotes and eukaryotes.</title>
        <authorList>
            <person name="Spang A."/>
            <person name="Saw J.H."/>
            <person name="Jorgensen S.L."/>
            <person name="Zaremba-Niedzwiedzka K."/>
            <person name="Martijn J."/>
            <person name="Lind A.E."/>
            <person name="van Eijk R."/>
            <person name="Schleper C."/>
            <person name="Guy L."/>
            <person name="Ettema T.J."/>
        </authorList>
    </citation>
    <scope>NUCLEOTIDE SEQUENCE</scope>
</reference>
<protein>
    <submittedName>
        <fullName evidence="1">Uncharacterized protein</fullName>
    </submittedName>
</protein>
<evidence type="ECO:0000313" key="1">
    <source>
        <dbReference type="EMBL" id="KKL57467.1"/>
    </source>
</evidence>
<sequence length="592" mass="67131">HPKDPQARVAPQLEDTAAWTACRREQIFTYLLQRQPQTLLLSDVGSFDDSQKAQLVDGILTAYEHGELHFGWHTRPYRSLAHPGLEQQLRPYITDKSKAFEARIAAVYMAEETRLDGLVLLLADVALDLEEDHAIRAGAARAVAESTDETARARLRPLALGQAGPDRDKQLQAIGLQATWPRHLTAHELFSALVDRASGDSFTYWSFVNNLREHLRSLLSAEHLAAALVWVASSAGGPGHGDLHEMRPEIVKYAWDELPDHPELLEPMARAILACLRELDRVLREEPDAEPFVDEDHGRRRRILRVCVSLLGGQARRRRADVFHLVSMLRQDDLPWILGQLPAATVEQRQVLAMLVEHVLPWGSAEGVAQLLEAANRFPVLCEHVRALKSVELDSDWARQRRRDHQRDRRMKQRSIARRNRIARLRQKRFDQTSQLLASAASGDLDAWWKANWTMLHLLDGGACSLAEWDLTASGFWKEAGADAKTSVLHVAERYLAAQHAWPTDWIRTNTIHQPAFAAYRALRLLQSQEPEALQRIPADRWPDLAPVILGYPLLNGEESSQQHTGLVRQVHQTYPDDVVRWICQRAGKVYQ</sequence>
<organism evidence="1">
    <name type="scientific">marine sediment metagenome</name>
    <dbReference type="NCBI Taxonomy" id="412755"/>
    <lineage>
        <taxon>unclassified sequences</taxon>
        <taxon>metagenomes</taxon>
        <taxon>ecological metagenomes</taxon>
    </lineage>
</organism>
<comment type="caution">
    <text evidence="1">The sequence shown here is derived from an EMBL/GenBank/DDBJ whole genome shotgun (WGS) entry which is preliminary data.</text>
</comment>
<proteinExistence type="predicted"/>
<accession>A0A0F9G239</accession>